<dbReference type="InterPro" id="IPR050680">
    <property type="entry name" value="YpeA/RimI_acetyltransf"/>
</dbReference>
<evidence type="ECO:0000313" key="5">
    <source>
        <dbReference type="Proteomes" id="UP000002522"/>
    </source>
</evidence>
<organism evidence="4 5">
    <name type="scientific">Malacoplasma penetrans (strain HF-2)</name>
    <name type="common">Mycoplasma penetrans</name>
    <dbReference type="NCBI Taxonomy" id="272633"/>
    <lineage>
        <taxon>Bacteria</taxon>
        <taxon>Bacillati</taxon>
        <taxon>Mycoplasmatota</taxon>
        <taxon>Mycoplasmoidales</taxon>
        <taxon>Mycoplasmoidaceae</taxon>
        <taxon>Malacoplasma</taxon>
    </lineage>
</organism>
<accession>Q8EWS3</accession>
<dbReference type="eggNOG" id="COG0456">
    <property type="taxonomic scope" value="Bacteria"/>
</dbReference>
<dbReference type="CDD" id="cd04301">
    <property type="entry name" value="NAT_SF"/>
    <property type="match status" value="1"/>
</dbReference>
<reference evidence="4 5" key="1">
    <citation type="journal article" date="2002" name="Nucleic Acids Res.">
        <title>The complete genomic sequence of Mycoplasma penetrans, an intracellular bacterial pathogen in humans.</title>
        <authorList>
            <person name="Sasaki Y."/>
            <person name="Ishikawa J."/>
            <person name="Yamashita A."/>
            <person name="Oshima K."/>
            <person name="Kenri T."/>
            <person name="Furuya K."/>
            <person name="Yoshino C."/>
            <person name="Horino A."/>
            <person name="Shiba T."/>
            <person name="Sasaki T."/>
            <person name="Hattori M."/>
        </authorList>
    </citation>
    <scope>NUCLEOTIDE SEQUENCE [LARGE SCALE GENOMIC DNA]</scope>
    <source>
        <strain evidence="4 5">HF-2</strain>
    </source>
</reference>
<evidence type="ECO:0000259" key="3">
    <source>
        <dbReference type="PROSITE" id="PS51186"/>
    </source>
</evidence>
<dbReference type="Gene3D" id="3.40.630.30">
    <property type="match status" value="1"/>
</dbReference>
<feature type="domain" description="N-acetyltransferase" evidence="3">
    <location>
        <begin position="5"/>
        <end position="143"/>
    </location>
</feature>
<keyword evidence="4" id="KW-0687">Ribonucleoprotein</keyword>
<keyword evidence="4" id="KW-0689">Ribosomal protein</keyword>
<dbReference type="SUPFAM" id="SSF55729">
    <property type="entry name" value="Acyl-CoA N-acyltransferases (Nat)"/>
    <property type="match status" value="1"/>
</dbReference>
<keyword evidence="2" id="KW-0012">Acyltransferase</keyword>
<name>Q8EWS3_MALP2</name>
<dbReference type="Pfam" id="PF00583">
    <property type="entry name" value="Acetyltransf_1"/>
    <property type="match status" value="1"/>
</dbReference>
<keyword evidence="5" id="KW-1185">Reference proteome</keyword>
<dbReference type="InParanoid" id="Q8EWS3"/>
<dbReference type="PROSITE" id="PS51186">
    <property type="entry name" value="GNAT"/>
    <property type="match status" value="1"/>
</dbReference>
<dbReference type="PANTHER" id="PTHR43420:SF44">
    <property type="entry name" value="ACETYLTRANSFERASE YPEA"/>
    <property type="match status" value="1"/>
</dbReference>
<sequence>MITLKNKNNISESELNEIVSLEQEIFLHNGYTLENLNSFLESQNFYCLIYKDNKQILGYCLFFENEQEAEIYKIGVVYSYRNKKIGSNLLSYLKENYKSIFLEVSDRDNTINFYLKNNFKVIHKRDNYYSDNSDAFLMKWIKQGI</sequence>
<evidence type="ECO:0000256" key="1">
    <source>
        <dbReference type="ARBA" id="ARBA00022679"/>
    </source>
</evidence>
<proteinExistence type="predicted"/>
<dbReference type="PANTHER" id="PTHR43420">
    <property type="entry name" value="ACETYLTRANSFERASE"/>
    <property type="match status" value="1"/>
</dbReference>
<keyword evidence="1" id="KW-0808">Transferase</keyword>
<gene>
    <name evidence="4" type="ordered locus">MYPE1290</name>
</gene>
<evidence type="ECO:0000313" key="4">
    <source>
        <dbReference type="EMBL" id="BAC43921.1"/>
    </source>
</evidence>
<dbReference type="HOGENOM" id="CLU_013985_23_0_14"/>
<dbReference type="Proteomes" id="UP000002522">
    <property type="component" value="Chromosome"/>
</dbReference>
<dbReference type="InterPro" id="IPR000182">
    <property type="entry name" value="GNAT_dom"/>
</dbReference>
<dbReference type="FunCoup" id="Q8EWS3">
    <property type="interactions" value="226"/>
</dbReference>
<dbReference type="AlphaFoldDB" id="Q8EWS3"/>
<dbReference type="STRING" id="272633.gene:10731223"/>
<dbReference type="GO" id="GO:0005840">
    <property type="term" value="C:ribosome"/>
    <property type="evidence" value="ECO:0007669"/>
    <property type="project" value="UniProtKB-KW"/>
</dbReference>
<protein>
    <submittedName>
        <fullName evidence="4">Ribosomal protein-alanine-acetyltransferase</fullName>
    </submittedName>
</protein>
<dbReference type="KEGG" id="mpe:MYPE1290"/>
<evidence type="ECO:0000256" key="2">
    <source>
        <dbReference type="ARBA" id="ARBA00023315"/>
    </source>
</evidence>
<dbReference type="InterPro" id="IPR016181">
    <property type="entry name" value="Acyl_CoA_acyltransferase"/>
</dbReference>
<dbReference type="GO" id="GO:0016747">
    <property type="term" value="F:acyltransferase activity, transferring groups other than amino-acyl groups"/>
    <property type="evidence" value="ECO:0007669"/>
    <property type="project" value="InterPro"/>
</dbReference>
<dbReference type="EMBL" id="BA000026">
    <property type="protein sequence ID" value="BAC43921.1"/>
    <property type="molecule type" value="Genomic_DNA"/>
</dbReference>
<dbReference type="RefSeq" id="WP_011076957.1">
    <property type="nucleotide sequence ID" value="NC_004432.1"/>
</dbReference>